<accession>A0AAE0G946</accession>
<evidence type="ECO:0000313" key="2">
    <source>
        <dbReference type="Proteomes" id="UP001190700"/>
    </source>
</evidence>
<name>A0AAE0G946_9CHLO</name>
<dbReference type="AlphaFoldDB" id="A0AAE0G946"/>
<comment type="caution">
    <text evidence="1">The sequence shown here is derived from an EMBL/GenBank/DDBJ whole genome shotgun (WGS) entry which is preliminary data.</text>
</comment>
<organism evidence="1 2">
    <name type="scientific">Cymbomonas tetramitiformis</name>
    <dbReference type="NCBI Taxonomy" id="36881"/>
    <lineage>
        <taxon>Eukaryota</taxon>
        <taxon>Viridiplantae</taxon>
        <taxon>Chlorophyta</taxon>
        <taxon>Pyramimonadophyceae</taxon>
        <taxon>Pyramimonadales</taxon>
        <taxon>Pyramimonadaceae</taxon>
        <taxon>Cymbomonas</taxon>
    </lineage>
</organism>
<dbReference type="EMBL" id="LGRX02008417">
    <property type="protein sequence ID" value="KAK3273548.1"/>
    <property type="molecule type" value="Genomic_DNA"/>
</dbReference>
<dbReference type="Proteomes" id="UP001190700">
    <property type="component" value="Unassembled WGS sequence"/>
</dbReference>
<sequence>MQLTLANQREERLIEALDRARLDTERMRYLLLCAKQLDPLHSLPSLEGFPLRPVVHGTGQQTRSRRGWSSAAGSLLLVFTLPLLSLFRRQEDLADIREHPQFSEAANGLFHDFLAGVTTKVATSVVRSFASTSDG</sequence>
<evidence type="ECO:0000313" key="1">
    <source>
        <dbReference type="EMBL" id="KAK3273548.1"/>
    </source>
</evidence>
<keyword evidence="2" id="KW-1185">Reference proteome</keyword>
<gene>
    <name evidence="1" type="ORF">CYMTET_18215</name>
</gene>
<protein>
    <submittedName>
        <fullName evidence="1">Uncharacterized protein</fullName>
    </submittedName>
</protein>
<proteinExistence type="predicted"/>
<reference evidence="1 2" key="1">
    <citation type="journal article" date="2015" name="Genome Biol. Evol.">
        <title>Comparative Genomics of a Bacterivorous Green Alga Reveals Evolutionary Causalities and Consequences of Phago-Mixotrophic Mode of Nutrition.</title>
        <authorList>
            <person name="Burns J.A."/>
            <person name="Paasch A."/>
            <person name="Narechania A."/>
            <person name="Kim E."/>
        </authorList>
    </citation>
    <scope>NUCLEOTIDE SEQUENCE [LARGE SCALE GENOMIC DNA]</scope>
    <source>
        <strain evidence="1 2">PLY_AMNH</strain>
    </source>
</reference>
<feature type="non-terminal residue" evidence="1">
    <location>
        <position position="135"/>
    </location>
</feature>